<sequence>MDRGTVTEDLGLKWLIASQNPGNWQNPTNSLHSSSKGSRRPEEAQQTCICTDMGTTISPRTMALLLSQCIL</sequence>
<keyword evidence="3" id="KW-1185">Reference proteome</keyword>
<evidence type="ECO:0000256" key="1">
    <source>
        <dbReference type="SAM" id="MobiDB-lite"/>
    </source>
</evidence>
<evidence type="ECO:0000313" key="2">
    <source>
        <dbReference type="EMBL" id="VTJ51574.1"/>
    </source>
</evidence>
<comment type="caution">
    <text evidence="2">The sequence shown here is derived from an EMBL/GenBank/DDBJ whole genome shotgun (WGS) entry which is preliminary data.</text>
</comment>
<name>A0A5E4A3C3_MARMO</name>
<accession>A0A5E4A3C3</accession>
<dbReference type="EMBL" id="CABDUW010000006">
    <property type="protein sequence ID" value="VTJ51574.1"/>
    <property type="molecule type" value="Genomic_DNA"/>
</dbReference>
<protein>
    <submittedName>
        <fullName evidence="2">Uncharacterized protein</fullName>
    </submittedName>
</protein>
<feature type="region of interest" description="Disordered" evidence="1">
    <location>
        <begin position="19"/>
        <end position="44"/>
    </location>
</feature>
<feature type="compositionally biased region" description="Polar residues" evidence="1">
    <location>
        <begin position="19"/>
        <end position="36"/>
    </location>
</feature>
<reference evidence="2" key="1">
    <citation type="submission" date="2019-04" db="EMBL/GenBank/DDBJ databases">
        <authorList>
            <person name="Alioto T."/>
            <person name="Alioto T."/>
        </authorList>
    </citation>
    <scope>NUCLEOTIDE SEQUENCE [LARGE SCALE GENOMIC DNA]</scope>
</reference>
<dbReference type="Proteomes" id="UP000335636">
    <property type="component" value="Unassembled WGS sequence"/>
</dbReference>
<proteinExistence type="predicted"/>
<gene>
    <name evidence="2" type="ORF">MONAX_5E018597</name>
</gene>
<dbReference type="AlphaFoldDB" id="A0A5E4A3C3"/>
<evidence type="ECO:0000313" key="3">
    <source>
        <dbReference type="Proteomes" id="UP000335636"/>
    </source>
</evidence>
<organism evidence="2 3">
    <name type="scientific">Marmota monax</name>
    <name type="common">Woodchuck</name>
    <dbReference type="NCBI Taxonomy" id="9995"/>
    <lineage>
        <taxon>Eukaryota</taxon>
        <taxon>Metazoa</taxon>
        <taxon>Chordata</taxon>
        <taxon>Craniata</taxon>
        <taxon>Vertebrata</taxon>
        <taxon>Euteleostomi</taxon>
        <taxon>Mammalia</taxon>
        <taxon>Eutheria</taxon>
        <taxon>Euarchontoglires</taxon>
        <taxon>Glires</taxon>
        <taxon>Rodentia</taxon>
        <taxon>Sciuromorpha</taxon>
        <taxon>Sciuridae</taxon>
        <taxon>Xerinae</taxon>
        <taxon>Marmotini</taxon>
        <taxon>Marmota</taxon>
    </lineage>
</organism>